<protein>
    <submittedName>
        <fullName evidence="1">Uncharacterized protein</fullName>
    </submittedName>
</protein>
<evidence type="ECO:0000313" key="2">
    <source>
        <dbReference type="Proteomes" id="UP000503349"/>
    </source>
</evidence>
<sequence length="98" mass="10924">MLNGQKRPLGSEVRQKCSRSRDIHQLYVPFCFCLYQHRNKQGGGLWLLGAALCSAASYAEFTSTPVLLVVLMYRNASGQRSFRGGYGIGGIQRALHIF</sequence>
<organism evidence="1 2">
    <name type="scientific">Channa argus</name>
    <name type="common">Northern snakehead</name>
    <name type="synonym">Ophicephalus argus</name>
    <dbReference type="NCBI Taxonomy" id="215402"/>
    <lineage>
        <taxon>Eukaryota</taxon>
        <taxon>Metazoa</taxon>
        <taxon>Chordata</taxon>
        <taxon>Craniata</taxon>
        <taxon>Vertebrata</taxon>
        <taxon>Euteleostomi</taxon>
        <taxon>Actinopterygii</taxon>
        <taxon>Neopterygii</taxon>
        <taxon>Teleostei</taxon>
        <taxon>Neoteleostei</taxon>
        <taxon>Acanthomorphata</taxon>
        <taxon>Anabantaria</taxon>
        <taxon>Anabantiformes</taxon>
        <taxon>Channoidei</taxon>
        <taxon>Channidae</taxon>
        <taxon>Channa</taxon>
    </lineage>
</organism>
<dbReference type="AlphaFoldDB" id="A0A6G1PR02"/>
<evidence type="ECO:0000313" key="1">
    <source>
        <dbReference type="EMBL" id="KAF3692730.1"/>
    </source>
</evidence>
<reference evidence="2" key="2">
    <citation type="submission" date="2019-02" db="EMBL/GenBank/DDBJ databases">
        <title>Opniocepnalus argus Var Kimnra genome.</title>
        <authorList>
            <person name="Zhou C."/>
            <person name="Xiao S."/>
        </authorList>
    </citation>
    <scope>NUCLEOTIDE SEQUENCE [LARGE SCALE GENOMIC DNA]</scope>
</reference>
<reference evidence="1 2" key="1">
    <citation type="submission" date="2019-02" db="EMBL/GenBank/DDBJ databases">
        <title>Opniocepnalus argus genome.</title>
        <authorList>
            <person name="Zhou C."/>
            <person name="Xiao S."/>
        </authorList>
    </citation>
    <scope>NUCLEOTIDE SEQUENCE [LARGE SCALE GENOMIC DNA]</scope>
    <source>
        <strain evidence="1">OARG1902GOOAL</strain>
        <tissue evidence="1">Muscle</tissue>
    </source>
</reference>
<keyword evidence="2" id="KW-1185">Reference proteome</keyword>
<gene>
    <name evidence="1" type="ORF">EXN66_Car008406</name>
</gene>
<dbReference type="EMBL" id="CM015719">
    <property type="protein sequence ID" value="KAF3692730.1"/>
    <property type="molecule type" value="Genomic_DNA"/>
</dbReference>
<name>A0A6G1PR02_CHAAH</name>
<proteinExistence type="predicted"/>
<dbReference type="Proteomes" id="UP000503349">
    <property type="component" value="Chromosome 8"/>
</dbReference>
<accession>A0A6G1PR02</accession>